<dbReference type="InterPro" id="IPR029044">
    <property type="entry name" value="Nucleotide-diphossugar_trans"/>
</dbReference>
<proteinExistence type="predicted"/>
<dbReference type="AlphaFoldDB" id="A0A1M6FF70"/>
<dbReference type="PANTHER" id="PTHR21485">
    <property type="entry name" value="HAD SUPERFAMILY MEMBERS CMAS AND KDSC"/>
    <property type="match status" value="1"/>
</dbReference>
<evidence type="ECO:0000313" key="2">
    <source>
        <dbReference type="Proteomes" id="UP000191240"/>
    </source>
</evidence>
<dbReference type="InterPro" id="IPR003329">
    <property type="entry name" value="Cytidylyl_trans"/>
</dbReference>
<evidence type="ECO:0000313" key="1">
    <source>
        <dbReference type="EMBL" id="SHI96272.1"/>
    </source>
</evidence>
<dbReference type="RefSeq" id="WP_080326145.1">
    <property type="nucleotide sequence ID" value="NZ_FQYW01000020.1"/>
</dbReference>
<dbReference type="Pfam" id="PF02348">
    <property type="entry name" value="CTP_transf_3"/>
    <property type="match status" value="1"/>
</dbReference>
<gene>
    <name evidence="1" type="ORF">SAMN02745671_02250</name>
</gene>
<dbReference type="Gene3D" id="3.90.550.10">
    <property type="entry name" value="Spore Coat Polysaccharide Biosynthesis Protein SpsA, Chain A"/>
    <property type="match status" value="1"/>
</dbReference>
<accession>A0A1M6FF70</accession>
<sequence>MRILFTVCGRAGSKGIKNKNIRDFLGKPLAYYTISAIDLYLKKHDDIEYDIAVNSDSDRLLELMDKNPMRPVELIVRNQSLAGDTVGKIDVISNCLSEMGKRKGIKYDIVVDLDITSPLRRVKDIDELIKVHVAQKPDVTTSVTTARRNPYFNQVKKVNKGVKKVIDSNYTARQQAPEIFDMNASLYAYSPEFLKSGKGVLDGYCEAIEMFDTAVLDLDHENDFELMEVIAEYLFEKYEDFKEIRYNIR</sequence>
<reference evidence="1 2" key="1">
    <citation type="submission" date="2016-11" db="EMBL/GenBank/DDBJ databases">
        <authorList>
            <person name="Jaros S."/>
            <person name="Januszkiewicz K."/>
            <person name="Wedrychowicz H."/>
        </authorList>
    </citation>
    <scope>NUCLEOTIDE SEQUENCE [LARGE SCALE GENOMIC DNA]</scope>
    <source>
        <strain evidence="1 2">DSM 3074</strain>
    </source>
</reference>
<dbReference type="SUPFAM" id="SSF53448">
    <property type="entry name" value="Nucleotide-diphospho-sugar transferases"/>
    <property type="match status" value="1"/>
</dbReference>
<protein>
    <submittedName>
        <fullName evidence="1">CMP-N,N'-diacetyllegionaminic acid synthase</fullName>
    </submittedName>
</protein>
<dbReference type="Proteomes" id="UP000191240">
    <property type="component" value="Unassembled WGS sequence"/>
</dbReference>
<dbReference type="GO" id="GO:0008781">
    <property type="term" value="F:N-acylneuraminate cytidylyltransferase activity"/>
    <property type="evidence" value="ECO:0007669"/>
    <property type="project" value="TreeGrafter"/>
</dbReference>
<dbReference type="InterPro" id="IPR050793">
    <property type="entry name" value="CMP-NeuNAc_synthase"/>
</dbReference>
<organism evidence="1 2">
    <name type="scientific">Anaerovibrio lipolyticus DSM 3074</name>
    <dbReference type="NCBI Taxonomy" id="1120997"/>
    <lineage>
        <taxon>Bacteria</taxon>
        <taxon>Bacillati</taxon>
        <taxon>Bacillota</taxon>
        <taxon>Negativicutes</taxon>
        <taxon>Selenomonadales</taxon>
        <taxon>Selenomonadaceae</taxon>
        <taxon>Anaerovibrio</taxon>
    </lineage>
</organism>
<dbReference type="PANTHER" id="PTHR21485:SF6">
    <property type="entry name" value="N-ACYLNEURAMINATE CYTIDYLYLTRANSFERASE-RELATED"/>
    <property type="match status" value="1"/>
</dbReference>
<dbReference type="EMBL" id="FQYW01000020">
    <property type="protein sequence ID" value="SHI96272.1"/>
    <property type="molecule type" value="Genomic_DNA"/>
</dbReference>
<dbReference type="CDD" id="cd02513">
    <property type="entry name" value="CMP-NeuAc_Synthase"/>
    <property type="match status" value="1"/>
</dbReference>
<name>A0A1M6FF70_9FIRM</name>
<dbReference type="OrthoDB" id="9805604at2"/>